<dbReference type="Proteomes" id="UP000807025">
    <property type="component" value="Unassembled WGS sequence"/>
</dbReference>
<evidence type="ECO:0000313" key="1">
    <source>
        <dbReference type="EMBL" id="KAF9496854.1"/>
    </source>
</evidence>
<organism evidence="1 2">
    <name type="scientific">Pleurotus eryngii</name>
    <name type="common">Boletus of the steppes</name>
    <dbReference type="NCBI Taxonomy" id="5323"/>
    <lineage>
        <taxon>Eukaryota</taxon>
        <taxon>Fungi</taxon>
        <taxon>Dikarya</taxon>
        <taxon>Basidiomycota</taxon>
        <taxon>Agaricomycotina</taxon>
        <taxon>Agaricomycetes</taxon>
        <taxon>Agaricomycetidae</taxon>
        <taxon>Agaricales</taxon>
        <taxon>Pleurotineae</taxon>
        <taxon>Pleurotaceae</taxon>
        <taxon>Pleurotus</taxon>
    </lineage>
</organism>
<name>A0A9P6DGL4_PLEER</name>
<gene>
    <name evidence="1" type="ORF">BDN71DRAFT_1429872</name>
</gene>
<comment type="caution">
    <text evidence="1">The sequence shown here is derived from an EMBL/GenBank/DDBJ whole genome shotgun (WGS) entry which is preliminary data.</text>
</comment>
<protein>
    <submittedName>
        <fullName evidence="1">Uncharacterized protein</fullName>
    </submittedName>
</protein>
<proteinExistence type="predicted"/>
<keyword evidence="2" id="KW-1185">Reference proteome</keyword>
<dbReference type="EMBL" id="MU154548">
    <property type="protein sequence ID" value="KAF9496854.1"/>
    <property type="molecule type" value="Genomic_DNA"/>
</dbReference>
<dbReference type="AlphaFoldDB" id="A0A9P6DGL4"/>
<reference evidence="1" key="1">
    <citation type="submission" date="2020-11" db="EMBL/GenBank/DDBJ databases">
        <authorList>
            <consortium name="DOE Joint Genome Institute"/>
            <person name="Ahrendt S."/>
            <person name="Riley R."/>
            <person name="Andreopoulos W."/>
            <person name="Labutti K."/>
            <person name="Pangilinan J."/>
            <person name="Ruiz-Duenas F.J."/>
            <person name="Barrasa J.M."/>
            <person name="Sanchez-Garcia M."/>
            <person name="Camarero S."/>
            <person name="Miyauchi S."/>
            <person name="Serrano A."/>
            <person name="Linde D."/>
            <person name="Babiker R."/>
            <person name="Drula E."/>
            <person name="Ayuso-Fernandez I."/>
            <person name="Pacheco R."/>
            <person name="Padilla G."/>
            <person name="Ferreira P."/>
            <person name="Barriuso J."/>
            <person name="Kellner H."/>
            <person name="Castanera R."/>
            <person name="Alfaro M."/>
            <person name="Ramirez L."/>
            <person name="Pisabarro A.G."/>
            <person name="Kuo A."/>
            <person name="Tritt A."/>
            <person name="Lipzen A."/>
            <person name="He G."/>
            <person name="Yan M."/>
            <person name="Ng V."/>
            <person name="Cullen D."/>
            <person name="Martin F."/>
            <person name="Rosso M.-N."/>
            <person name="Henrissat B."/>
            <person name="Hibbett D."/>
            <person name="Martinez A.T."/>
            <person name="Grigoriev I.V."/>
        </authorList>
    </citation>
    <scope>NUCLEOTIDE SEQUENCE</scope>
    <source>
        <strain evidence="1">ATCC 90797</strain>
    </source>
</reference>
<accession>A0A9P6DGL4</accession>
<evidence type="ECO:0000313" key="2">
    <source>
        <dbReference type="Proteomes" id="UP000807025"/>
    </source>
</evidence>
<sequence length="139" mass="15405">MSGGTGERGSKYNIFTGNMVLKDGVASLRPIIEVESYAEWENVPPPPPPPSLHHHTNFDMHAQGVHTCNSVYCAQPPSTLSALTEPPMGVHEVGTENQPSENASDFIQVMPKMSPRHMARDLPLLAWRAERDLFVQEFL</sequence>